<dbReference type="PANTHER" id="PTHR12792">
    <property type="entry name" value="EXTRA SPINDLE POLES 1-RELATED"/>
    <property type="match status" value="1"/>
</dbReference>
<feature type="compositionally biased region" description="Low complexity" evidence="5">
    <location>
        <begin position="1390"/>
        <end position="1403"/>
    </location>
</feature>
<reference evidence="7" key="1">
    <citation type="submission" date="2020-01" db="EMBL/GenBank/DDBJ databases">
        <authorList>
            <consortium name="DOE Joint Genome Institute"/>
            <person name="Haridas S."/>
            <person name="Albert R."/>
            <person name="Binder M."/>
            <person name="Bloem J."/>
            <person name="Labutti K."/>
            <person name="Salamov A."/>
            <person name="Andreopoulos B."/>
            <person name="Baker S.E."/>
            <person name="Barry K."/>
            <person name="Bills G."/>
            <person name="Bluhm B.H."/>
            <person name="Cannon C."/>
            <person name="Castanera R."/>
            <person name="Culley D.E."/>
            <person name="Daum C."/>
            <person name="Ezra D."/>
            <person name="Gonzalez J.B."/>
            <person name="Henrissat B."/>
            <person name="Kuo A."/>
            <person name="Liang C."/>
            <person name="Lipzen A."/>
            <person name="Lutzoni F."/>
            <person name="Magnuson J."/>
            <person name="Mondo S."/>
            <person name="Nolan M."/>
            <person name="Ohm R."/>
            <person name="Pangilinan J."/>
            <person name="Park H.-J."/>
            <person name="Ramirez L."/>
            <person name="Alfaro M."/>
            <person name="Sun H."/>
            <person name="Tritt A."/>
            <person name="Yoshinaga Y."/>
            <person name="Zwiers L.-H."/>
            <person name="Turgeon B.G."/>
            <person name="Goodwin S.B."/>
            <person name="Spatafora J.W."/>
            <person name="Crous P.W."/>
            <person name="Grigoriev I.V."/>
        </authorList>
    </citation>
    <scope>NUCLEOTIDE SEQUENCE</scope>
    <source>
        <strain evidence="7">P77</strain>
    </source>
</reference>
<dbReference type="PROSITE" id="PS51700">
    <property type="entry name" value="SEPARIN"/>
    <property type="match status" value="1"/>
</dbReference>
<evidence type="ECO:0000256" key="5">
    <source>
        <dbReference type="SAM" id="MobiDB-lite"/>
    </source>
</evidence>
<dbReference type="GO" id="GO:0005737">
    <property type="term" value="C:cytoplasm"/>
    <property type="evidence" value="ECO:0007669"/>
    <property type="project" value="TreeGrafter"/>
</dbReference>
<dbReference type="OrthoDB" id="10255632at2759"/>
<dbReference type="PANTHER" id="PTHR12792:SF0">
    <property type="entry name" value="SEPARIN"/>
    <property type="match status" value="1"/>
</dbReference>
<evidence type="ECO:0000256" key="2">
    <source>
        <dbReference type="ARBA" id="ARBA00012489"/>
    </source>
</evidence>
<proteinExistence type="predicted"/>
<dbReference type="InterPro" id="IPR030397">
    <property type="entry name" value="SEPARIN_core_dom"/>
</dbReference>
<dbReference type="GO" id="GO:0006508">
    <property type="term" value="P:proteolysis"/>
    <property type="evidence" value="ECO:0007669"/>
    <property type="project" value="InterPro"/>
</dbReference>
<accession>A0A6A5K4B2</accession>
<evidence type="ECO:0000313" key="8">
    <source>
        <dbReference type="Proteomes" id="UP000800040"/>
    </source>
</evidence>
<feature type="region of interest" description="Disordered" evidence="5">
    <location>
        <begin position="2104"/>
        <end position="2125"/>
    </location>
</feature>
<feature type="compositionally biased region" description="Low complexity" evidence="5">
    <location>
        <begin position="2108"/>
        <end position="2117"/>
    </location>
</feature>
<feature type="compositionally biased region" description="Polar residues" evidence="5">
    <location>
        <begin position="1380"/>
        <end position="1389"/>
    </location>
</feature>
<keyword evidence="4" id="KW-0159">Chromosome partition</keyword>
<feature type="domain" description="Peptidase C50" evidence="6">
    <location>
        <begin position="1951"/>
        <end position="2058"/>
    </location>
</feature>
<evidence type="ECO:0000313" key="7">
    <source>
        <dbReference type="EMBL" id="KAF1831849.1"/>
    </source>
</evidence>
<evidence type="ECO:0000256" key="4">
    <source>
        <dbReference type="ARBA" id="ARBA00022829"/>
    </source>
</evidence>
<feature type="compositionally biased region" description="Basic and acidic residues" evidence="5">
    <location>
        <begin position="41"/>
        <end position="51"/>
    </location>
</feature>
<feature type="region of interest" description="Disordered" evidence="5">
    <location>
        <begin position="41"/>
        <end position="73"/>
    </location>
</feature>
<organism evidence="7 8">
    <name type="scientific">Decorospora gaudefroyi</name>
    <dbReference type="NCBI Taxonomy" id="184978"/>
    <lineage>
        <taxon>Eukaryota</taxon>
        <taxon>Fungi</taxon>
        <taxon>Dikarya</taxon>
        <taxon>Ascomycota</taxon>
        <taxon>Pezizomycotina</taxon>
        <taxon>Dothideomycetes</taxon>
        <taxon>Pleosporomycetidae</taxon>
        <taxon>Pleosporales</taxon>
        <taxon>Pleosporineae</taxon>
        <taxon>Pleosporaceae</taxon>
        <taxon>Decorospora</taxon>
    </lineage>
</organism>
<protein>
    <recommendedName>
        <fullName evidence="2">separase</fullName>
        <ecNumber evidence="2">3.4.22.49</ecNumber>
    </recommendedName>
</protein>
<dbReference type="Proteomes" id="UP000800040">
    <property type="component" value="Unassembled WGS sequence"/>
</dbReference>
<evidence type="ECO:0000256" key="3">
    <source>
        <dbReference type="ARBA" id="ARBA00022801"/>
    </source>
</evidence>
<dbReference type="Pfam" id="PF03568">
    <property type="entry name" value="Separin_C"/>
    <property type="match status" value="1"/>
</dbReference>
<dbReference type="EC" id="3.4.22.49" evidence="2"/>
<sequence>MATKDETTRMRIDSIKADLRSTTTCSNATISALEELLLGKEEEAPQKENARLKVPATARRRAGTTAAAAPVDGAKQTRCTLAPREKYILATEVANKTLQTLAAALKKPLPVAASRPPSKSKTTSTPTEDARKPGRPRTGHTKTASVSQKPLRERSVSQINNSPQKPAPRRSSSYSSFLSPGPDAGLVAAAECARIAFAYLGTSEARKVLGKDSQALQYENGVLVLIGKLVALGLDGLAVKELRALKKKLDRYLGLDVGNQEIKPGASRAAAAEKESLASLLGFPPMDPGSAAVPLVANLQTQTLRIIAKLRRPRTVEATWEHLKLSNPSSPANLLWQSAKASNGHAKAARQLESLAQTILSLCPSISTTDDASTLQPSTETVLLLQHLAFKIRTRWWSLVKHHGNEDQELSEPFAKCIVAFARRSQLPPNKKYRLAETLYADLTGRSTDAAISTNAAAPSTLISKTLSSLAQAAGLSDEALRWLGSSGTSTASSASAAKQAARTIRVASISLEAYLNGDKKSGLEQILTNALNTFNGSLGGSATDLEILFAEVNALRRTATRLLVTNLSAPNDYSGNPSVDQQAVPIVSASVHFSARFVGTALPIDADTKSRTRHVDRMAVAWKCTKSIVDSVVACCKQPTKTHEEWKELDNLLQECTHIMRRFEQDFENDTFRGAEDTALIGVYTVKLSNAYWALYLQLRRAHLDPEHLTTAMQRSIDLMESRSSSEKESALLSTKLEQLGETLEDLNNIDKARRAFRQCIQCHLSANTVQELSDLAATSSLCRIFSNNGPFTILVRVLKAYHHSFMKSGIRLPAEVAFYDDNELDPGTRGALLELQLSFYLRTLSKNRHWDSNLNNPLCMLVERLQEIYTLGLYPIRRLRLSIALVELSQHDPQIISEQLVTPHTVYDKDVRVAGSHDRGLKDYEGHLKALNSLKSSMLQASPPVATFQQCFGTWESLVHSSPSWDALADRIDNIENWLQDLQASLEYLNAKGEEYLAIPLLHLLVKILELQKSSDFSELVSILCTLAAQFLRLGYTGKAGLCLAKAEALVKCQTVSIEASLRWHMTYAEYLLGIGNPTMSTTTMANAQSIALTDSQFMDLAKPTTTLSGRIRFNRILADASYVHSLLATAAGSYKEAARHSRQCVTLNRRIWAALESRTNVKKAAAAGDMESDVDESNRAAFDPLSSLRNDKGIPLVMSVTHDALSGPDFWSLVPALYRALMQQSQIFAHQGLLHEAIYVADQAEKVAAATNSITLATDNASWRADCWAQSGRPDKAEMILNAFNSASSRKCLSTAGYHSAIARTHHWNSRYEEEIASYASIEQLLQQLSSPTYIKTLESFSPADNSLADQISSLTLESVESQKPKRSARGRRPATKPTSRAASKPTTTARVRGATTVTAKANQKTKRQVATSAAPDVPSIADQCSALCIFQASMRDRAVLANLLHDDLSSALDLLSQAEQLQSGLSQEVSHMWATFKTRLALSAKQIAEDFTVNTLPESTIAFPAFGLKELRRSEGPSTKKGTLGSSTAAKSGRPKKHSKEDFMDTLRDARERLVEAHALCATNGSNHLFRQTSMALGQITVLMSAVSGSELPGLLHPLYAAYMSEVPKVNALRLVQESTEAEKEQLSREECLQWPVPHTSNFAFTSISDFQKDYIDIIPETWTAVSLALSDDRDELFITRFESGLCPFVLRLPLARHASREMDEEEFSFEDGKRDFDEIIELSDFSTRTAKDMTSREARQQWWAEREALDARLHELLINMENIWLGGFKGIFSQHERQPGLLAKFRKSLENMLNEHLPSRRKKGQQKRPVLDARVLELFIGLGDATNDDLDLDEALMDLIYFVVDILQFNGERNAYDELDFDAMVVETYDALRAYHSASHKPDTASRHTILVLDNNLHAFPWESLPCLENLSISRLPSLAALHERLLTARASKTGHAAPGHYIRAHTGGTSMLNPSGDLAHTSKTIKPRLDELQGPWNHIANRAPSEKEFEDALREKDLVLYFGHGSGAQYVKSKSVRRLYPGKQEEDDRMPTCATTLLFGCSSVHLTENGIFEPSGMLASYLTAGAPAVVGMLWDVTDKDCDRFATRAGEMWGLWPEPQEEAVPPKTPARTPAKKAKAKAKSRVAQLVDEVEVVRSVGSAKKGKKSMRTTYEDMGEEGDGERRRGCGLDEAVRDARKACVLRYLNGAAAAVYGIPVYLE</sequence>
<dbReference type="GO" id="GO:0072686">
    <property type="term" value="C:mitotic spindle"/>
    <property type="evidence" value="ECO:0007669"/>
    <property type="project" value="TreeGrafter"/>
</dbReference>
<gene>
    <name evidence="7" type="ORF">BDW02DRAFT_632541</name>
</gene>
<feature type="compositionally biased region" description="Polar residues" evidence="5">
    <location>
        <begin position="1520"/>
        <end position="1534"/>
    </location>
</feature>
<name>A0A6A5K4B2_9PLEO</name>
<dbReference type="GO" id="GO:0044732">
    <property type="term" value="C:mitotic spindle pole body"/>
    <property type="evidence" value="ECO:0007669"/>
    <property type="project" value="TreeGrafter"/>
</dbReference>
<dbReference type="GO" id="GO:0004197">
    <property type="term" value="F:cysteine-type endopeptidase activity"/>
    <property type="evidence" value="ECO:0007669"/>
    <property type="project" value="InterPro"/>
</dbReference>
<feature type="region of interest" description="Disordered" evidence="5">
    <location>
        <begin position="1359"/>
        <end position="1417"/>
    </location>
</feature>
<keyword evidence="3" id="KW-0378">Hydrolase</keyword>
<dbReference type="GO" id="GO:0051307">
    <property type="term" value="P:meiotic chromosome separation"/>
    <property type="evidence" value="ECO:0007669"/>
    <property type="project" value="TreeGrafter"/>
</dbReference>
<evidence type="ECO:0000259" key="6">
    <source>
        <dbReference type="PROSITE" id="PS51700"/>
    </source>
</evidence>
<comment type="catalytic activity">
    <reaction evidence="1">
        <text>All bonds known to be hydrolyzed by this endopeptidase have arginine in P1 and an acidic residue in P4. P6 is often occupied by an acidic residue or by a hydroxy-amino-acid residue, the phosphorylation of which enhances cleavage.</text>
        <dbReference type="EC" id="3.4.22.49"/>
    </reaction>
</comment>
<keyword evidence="8" id="KW-1185">Reference proteome</keyword>
<dbReference type="EMBL" id="ML975353">
    <property type="protein sequence ID" value="KAF1831849.1"/>
    <property type="molecule type" value="Genomic_DNA"/>
</dbReference>
<feature type="region of interest" description="Disordered" evidence="5">
    <location>
        <begin position="1518"/>
        <end position="1546"/>
    </location>
</feature>
<feature type="region of interest" description="Disordered" evidence="5">
    <location>
        <begin position="109"/>
        <end position="176"/>
    </location>
</feature>
<dbReference type="GO" id="GO:0005634">
    <property type="term" value="C:nucleus"/>
    <property type="evidence" value="ECO:0007669"/>
    <property type="project" value="InterPro"/>
</dbReference>
<dbReference type="InterPro" id="IPR005314">
    <property type="entry name" value="Peptidase_C50"/>
</dbReference>
<feature type="compositionally biased region" description="Basic residues" evidence="5">
    <location>
        <begin position="1368"/>
        <end position="1378"/>
    </location>
</feature>
<evidence type="ECO:0000256" key="1">
    <source>
        <dbReference type="ARBA" id="ARBA00000451"/>
    </source>
</evidence>
<feature type="compositionally biased region" description="Low complexity" evidence="5">
    <location>
        <begin position="109"/>
        <end position="127"/>
    </location>
</feature>
<feature type="region of interest" description="Disordered" evidence="5">
    <location>
        <begin position="2150"/>
        <end position="2169"/>
    </location>
</feature>